<keyword evidence="10" id="KW-0812">Transmembrane</keyword>
<dbReference type="Gene3D" id="3.30.565.10">
    <property type="entry name" value="Histidine kinase-like ATPase, C-terminal domain"/>
    <property type="match status" value="1"/>
</dbReference>
<evidence type="ECO:0000313" key="12">
    <source>
        <dbReference type="EMBL" id="MWA00350.1"/>
    </source>
</evidence>
<feature type="transmembrane region" description="Helical" evidence="10">
    <location>
        <begin position="90"/>
        <end position="109"/>
    </location>
</feature>
<dbReference type="PANTHER" id="PTHR24421">
    <property type="entry name" value="NITRATE/NITRITE SENSOR PROTEIN NARX-RELATED"/>
    <property type="match status" value="1"/>
</dbReference>
<dbReference type="EC" id="2.7.13.3" evidence="2"/>
<dbReference type="Proteomes" id="UP000462055">
    <property type="component" value="Unassembled WGS sequence"/>
</dbReference>
<keyword evidence="10" id="KW-0472">Membrane</keyword>
<evidence type="ECO:0000256" key="4">
    <source>
        <dbReference type="ARBA" id="ARBA00022679"/>
    </source>
</evidence>
<evidence type="ECO:0000256" key="2">
    <source>
        <dbReference type="ARBA" id="ARBA00012438"/>
    </source>
</evidence>
<dbReference type="GO" id="GO:0000155">
    <property type="term" value="F:phosphorelay sensor kinase activity"/>
    <property type="evidence" value="ECO:0007669"/>
    <property type="project" value="InterPro"/>
</dbReference>
<comment type="caution">
    <text evidence="12">The sequence shown here is derived from an EMBL/GenBank/DDBJ whole genome shotgun (WGS) entry which is preliminary data.</text>
</comment>
<evidence type="ECO:0000256" key="1">
    <source>
        <dbReference type="ARBA" id="ARBA00000085"/>
    </source>
</evidence>
<comment type="catalytic activity">
    <reaction evidence="1">
        <text>ATP + protein L-histidine = ADP + protein N-phospho-L-histidine.</text>
        <dbReference type="EC" id="2.7.13.3"/>
    </reaction>
</comment>
<dbReference type="EMBL" id="WBMS02000005">
    <property type="protein sequence ID" value="MWA00350.1"/>
    <property type="molecule type" value="Genomic_DNA"/>
</dbReference>
<evidence type="ECO:0000256" key="8">
    <source>
        <dbReference type="ARBA" id="ARBA00023012"/>
    </source>
</evidence>
<keyword evidence="10" id="KW-1133">Transmembrane helix</keyword>
<dbReference type="PANTHER" id="PTHR24421:SF10">
    <property type="entry name" value="NITRATE_NITRITE SENSOR PROTEIN NARQ"/>
    <property type="match status" value="1"/>
</dbReference>
<dbReference type="InterPro" id="IPR011712">
    <property type="entry name" value="Sig_transdc_His_kin_sub3_dim/P"/>
</dbReference>
<dbReference type="InterPro" id="IPR050482">
    <property type="entry name" value="Sensor_HK_TwoCompSys"/>
</dbReference>
<evidence type="ECO:0000256" key="9">
    <source>
        <dbReference type="SAM" id="MobiDB-lite"/>
    </source>
</evidence>
<keyword evidence="3" id="KW-0597">Phosphoprotein</keyword>
<evidence type="ECO:0000256" key="10">
    <source>
        <dbReference type="SAM" id="Phobius"/>
    </source>
</evidence>
<keyword evidence="4" id="KW-0808">Transferase</keyword>
<accession>A0A6I4M5K9</accession>
<feature type="transmembrane region" description="Helical" evidence="10">
    <location>
        <begin position="146"/>
        <end position="170"/>
    </location>
</feature>
<keyword evidence="8" id="KW-0902">Two-component regulatory system</keyword>
<keyword evidence="13" id="KW-1185">Reference proteome</keyword>
<feature type="transmembrane region" description="Helical" evidence="10">
    <location>
        <begin position="182"/>
        <end position="203"/>
    </location>
</feature>
<dbReference type="SUPFAM" id="SSF55874">
    <property type="entry name" value="ATPase domain of HSP90 chaperone/DNA topoisomerase II/histidine kinase"/>
    <property type="match status" value="1"/>
</dbReference>
<dbReference type="InterPro" id="IPR036890">
    <property type="entry name" value="HATPase_C_sf"/>
</dbReference>
<keyword evidence="7" id="KW-0067">ATP-binding</keyword>
<dbReference type="CDD" id="cd16917">
    <property type="entry name" value="HATPase_UhpB-NarQ-NarX-like"/>
    <property type="match status" value="1"/>
</dbReference>
<evidence type="ECO:0000259" key="11">
    <source>
        <dbReference type="Pfam" id="PF07730"/>
    </source>
</evidence>
<dbReference type="GO" id="GO:0016020">
    <property type="term" value="C:membrane"/>
    <property type="evidence" value="ECO:0007669"/>
    <property type="project" value="InterPro"/>
</dbReference>
<name>A0A6I4M5K9_9ACTN</name>
<dbReference type="GO" id="GO:0005524">
    <property type="term" value="F:ATP binding"/>
    <property type="evidence" value="ECO:0007669"/>
    <property type="project" value="UniProtKB-KW"/>
</dbReference>
<evidence type="ECO:0000256" key="7">
    <source>
        <dbReference type="ARBA" id="ARBA00022840"/>
    </source>
</evidence>
<dbReference type="GO" id="GO:0046983">
    <property type="term" value="F:protein dimerization activity"/>
    <property type="evidence" value="ECO:0007669"/>
    <property type="project" value="InterPro"/>
</dbReference>
<keyword evidence="5" id="KW-0547">Nucleotide-binding</keyword>
<feature type="region of interest" description="Disordered" evidence="9">
    <location>
        <begin position="32"/>
        <end position="74"/>
    </location>
</feature>
<evidence type="ECO:0000256" key="3">
    <source>
        <dbReference type="ARBA" id="ARBA00022553"/>
    </source>
</evidence>
<proteinExistence type="predicted"/>
<evidence type="ECO:0000256" key="5">
    <source>
        <dbReference type="ARBA" id="ARBA00022741"/>
    </source>
</evidence>
<sequence>MPVTPATNAPDAPAPYPRRWYTLGVCGISPAAADPAGPSTKVEARTDPGPLRGRRGLASVGGMDSAGPSPATGTSGLAARLDLRRPWRDWLGDLGVTAGAAALGLLLLQGTLNDPTPGQRIVVPLDLSAGAVSLVFLLLFRRRFPVAVAVTMVFAQWTATSTLGTTAAAMYSLAMLRPWRTLLPIAAANMALIAALFWLTSPWDQFREGIVILGLLYGVLITTGMLVRSRRQLIASMEERARAAEEGQRLRVEEARLLERERIAREMHDVLAHRISLLAVHAGALEFRPDAPADQRAAAGVIRQSAYEAMEDLREVIGVLRGGPGGAEADRPQPALTDVPALVREASGAGGEVVLDDRVPDPAGVPVRVGRHAYRIVQEGLTNARKHAPGERVRVMLDAPGGTALTIEIVNPIPPGPPPAALPGAGAGLVGLGERVALLGGTLEHGRTGDGRFRLRARLPLPG</sequence>
<feature type="domain" description="Signal transduction histidine kinase subgroup 3 dimerisation and phosphoacceptor" evidence="11">
    <location>
        <begin position="259"/>
        <end position="321"/>
    </location>
</feature>
<dbReference type="Gene3D" id="1.20.5.1930">
    <property type="match status" value="1"/>
</dbReference>
<organism evidence="12 13">
    <name type="scientific">Actinomadura physcomitrii</name>
    <dbReference type="NCBI Taxonomy" id="2650748"/>
    <lineage>
        <taxon>Bacteria</taxon>
        <taxon>Bacillati</taxon>
        <taxon>Actinomycetota</taxon>
        <taxon>Actinomycetes</taxon>
        <taxon>Streptosporangiales</taxon>
        <taxon>Thermomonosporaceae</taxon>
        <taxon>Actinomadura</taxon>
    </lineage>
</organism>
<keyword evidence="6 12" id="KW-0418">Kinase</keyword>
<gene>
    <name evidence="12" type="ORF">F8568_008175</name>
</gene>
<dbReference type="AlphaFoldDB" id="A0A6I4M5K9"/>
<dbReference type="Pfam" id="PF07730">
    <property type="entry name" value="HisKA_3"/>
    <property type="match status" value="1"/>
</dbReference>
<evidence type="ECO:0000313" key="13">
    <source>
        <dbReference type="Proteomes" id="UP000462055"/>
    </source>
</evidence>
<reference evidence="12" key="1">
    <citation type="submission" date="2019-12" db="EMBL/GenBank/DDBJ databases">
        <title>Actinomadura physcomitrii sp. nov., a novel actinomycete isolated from moss [Physcomitrium sphaericum (Ludw) Fuernr].</title>
        <authorList>
            <person name="Zhuang X."/>
        </authorList>
    </citation>
    <scope>NUCLEOTIDE SEQUENCE [LARGE SCALE GENOMIC DNA]</scope>
    <source>
        <strain evidence="12">LD22</strain>
    </source>
</reference>
<feature type="transmembrane region" description="Helical" evidence="10">
    <location>
        <begin position="121"/>
        <end position="140"/>
    </location>
</feature>
<evidence type="ECO:0000256" key="6">
    <source>
        <dbReference type="ARBA" id="ARBA00022777"/>
    </source>
</evidence>
<feature type="transmembrane region" description="Helical" evidence="10">
    <location>
        <begin position="209"/>
        <end position="227"/>
    </location>
</feature>
<protein>
    <recommendedName>
        <fullName evidence="2">histidine kinase</fullName>
        <ecNumber evidence="2">2.7.13.3</ecNumber>
    </recommendedName>
</protein>